<dbReference type="Pfam" id="PF08401">
    <property type="entry name" value="ArdcN"/>
    <property type="match status" value="1"/>
</dbReference>
<dbReference type="AlphaFoldDB" id="A0A9Q2RWW5"/>
<dbReference type="Pfam" id="PF18818">
    <property type="entry name" value="MPTase-PolyVal"/>
    <property type="match status" value="1"/>
</dbReference>
<name>A0A9Q2RWW5_9RHOB</name>
<dbReference type="PIRSF" id="PIRSF037112">
    <property type="entry name" value="Antirestriction_ArdC"/>
    <property type="match status" value="1"/>
</dbReference>
<sequence length="307" mass="34466">MAKSSKPKFDIAASITNELIEIIDRGVLPWRKPWKVGGSAVPLRHSGEPYQGVNNFLLTMRTIVAGYTSPYWMTLRQANELDAKIIKGSKSSAVVYYGTKERGRNEAASEAETDMEDPKSVPFMKSYRVFNADQIEGLDARFHPEPAHLPDYPERAPITHMQAFFEAIGATVSFSGREACYVPTLDKIYMPPIELFEDPRNFYAVWGHELGHWTKARHRLNRSYGEAKFGNTAYAREEIVAELCTVFLGQKLGFSAYTLELNAAYLDNWIRVLRTDQRAIFKHAADAQKACDFLIAASEASQGAKAA</sequence>
<organism evidence="3 4">
    <name type="scientific">Pseudosulfitobacter pseudonitzschiae</name>
    <dbReference type="NCBI Taxonomy" id="1402135"/>
    <lineage>
        <taxon>Bacteria</taxon>
        <taxon>Pseudomonadati</taxon>
        <taxon>Pseudomonadota</taxon>
        <taxon>Alphaproteobacteria</taxon>
        <taxon>Rhodobacterales</taxon>
        <taxon>Roseobacteraceae</taxon>
        <taxon>Pseudosulfitobacter</taxon>
    </lineage>
</organism>
<evidence type="ECO:0000259" key="1">
    <source>
        <dbReference type="Pfam" id="PF08401"/>
    </source>
</evidence>
<accession>A0A9Q2RWW5</accession>
<dbReference type="InterPro" id="IPR041459">
    <property type="entry name" value="MPTase-PolyVal"/>
</dbReference>
<reference evidence="3" key="1">
    <citation type="submission" date="2021-01" db="EMBL/GenBank/DDBJ databases">
        <title>Diatom-associated Roseobacters Show Island Model of Population Structure.</title>
        <authorList>
            <person name="Qu L."/>
            <person name="Feng X."/>
            <person name="Chen Y."/>
            <person name="Li L."/>
            <person name="Wang X."/>
            <person name="Hu Z."/>
            <person name="Wang H."/>
            <person name="Luo H."/>
        </authorList>
    </citation>
    <scope>NUCLEOTIDE SEQUENCE</scope>
    <source>
        <strain evidence="3">SM26-45</strain>
    </source>
</reference>
<feature type="domain" description="N-terminal" evidence="1">
    <location>
        <begin position="10"/>
        <end position="130"/>
    </location>
</feature>
<gene>
    <name evidence="3" type="ORF">JQX14_20815</name>
</gene>
<protein>
    <submittedName>
        <fullName evidence="3">DUF1738 domain-containing protein</fullName>
    </submittedName>
</protein>
<feature type="domain" description="Polyvalent protein metallopeptidase" evidence="2">
    <location>
        <begin position="160"/>
        <end position="285"/>
    </location>
</feature>
<dbReference type="Proteomes" id="UP000809337">
    <property type="component" value="Unassembled WGS sequence"/>
</dbReference>
<dbReference type="RefSeq" id="WP_231035791.1">
    <property type="nucleotide sequence ID" value="NZ_JAJNGX010000024.1"/>
</dbReference>
<evidence type="ECO:0000313" key="4">
    <source>
        <dbReference type="Proteomes" id="UP000809337"/>
    </source>
</evidence>
<comment type="caution">
    <text evidence="3">The sequence shown here is derived from an EMBL/GenBank/DDBJ whole genome shotgun (WGS) entry which is preliminary data.</text>
</comment>
<evidence type="ECO:0000313" key="3">
    <source>
        <dbReference type="EMBL" id="MBM2356996.1"/>
    </source>
</evidence>
<dbReference type="EMBL" id="JAFBWN010000024">
    <property type="protein sequence ID" value="MBM2356996.1"/>
    <property type="molecule type" value="Genomic_DNA"/>
</dbReference>
<dbReference type="GO" id="GO:0003697">
    <property type="term" value="F:single-stranded DNA binding"/>
    <property type="evidence" value="ECO:0007669"/>
    <property type="project" value="InterPro"/>
</dbReference>
<proteinExistence type="predicted"/>
<dbReference type="InterPro" id="IPR017113">
    <property type="entry name" value="Antirestriction_ArdC"/>
</dbReference>
<evidence type="ECO:0000259" key="2">
    <source>
        <dbReference type="Pfam" id="PF18818"/>
    </source>
</evidence>
<dbReference type="InterPro" id="IPR013610">
    <property type="entry name" value="ArdC_N"/>
</dbReference>